<dbReference type="GeneID" id="40328945"/>
<reference evidence="2 3" key="1">
    <citation type="journal article" date="2018" name="BMC Genomics">
        <title>Genomic comparison of Trypanosoma conorhini and Trypanosoma rangeli to Trypanosoma cruzi strains of high and low virulence.</title>
        <authorList>
            <person name="Bradwell K.R."/>
            <person name="Koparde V.N."/>
            <person name="Matveyev A.V."/>
            <person name="Serrano M.G."/>
            <person name="Alves J.M."/>
            <person name="Parikh H."/>
            <person name="Huang B."/>
            <person name="Lee V."/>
            <person name="Espinosa-Alvarez O."/>
            <person name="Ortiz P.A."/>
            <person name="Costa-Martins A.G."/>
            <person name="Teixeira M.M."/>
            <person name="Buck G.A."/>
        </authorList>
    </citation>
    <scope>NUCLEOTIDE SEQUENCE [LARGE SCALE GENOMIC DNA]</scope>
    <source>
        <strain evidence="2 3">AM80</strain>
    </source>
</reference>
<proteinExistence type="predicted"/>
<sequence length="175" mass="18968">MQAVLQQIHQANVKALLLSRINLFVIVFNCVAMFMLLVTWSVSISKEGGGVLKRYVACIFAFILLAIATFVSVLVCRLQPQLPLYYAHEIISILALVLTAISMGMNDVVVDLCNTKQALGSTQCGAHTGELVAEVMACLAMGFNYASTQQRIVNFIDKGILDGIKGRTGGMTQLP</sequence>
<dbReference type="VEuPathDB" id="TriTrypDB:TRSC58_01130"/>
<feature type="transmembrane region" description="Helical" evidence="1">
    <location>
        <begin position="83"/>
        <end position="105"/>
    </location>
</feature>
<dbReference type="AlphaFoldDB" id="A0A3R7KZM5"/>
<keyword evidence="1" id="KW-0472">Membrane</keyword>
<keyword evidence="1" id="KW-1133">Transmembrane helix</keyword>
<organism evidence="2 3">
    <name type="scientific">Trypanosoma rangeli</name>
    <dbReference type="NCBI Taxonomy" id="5698"/>
    <lineage>
        <taxon>Eukaryota</taxon>
        <taxon>Discoba</taxon>
        <taxon>Euglenozoa</taxon>
        <taxon>Kinetoplastea</taxon>
        <taxon>Metakinetoplastina</taxon>
        <taxon>Trypanosomatida</taxon>
        <taxon>Trypanosomatidae</taxon>
        <taxon>Trypanosoma</taxon>
        <taxon>Herpetosoma</taxon>
    </lineage>
</organism>
<dbReference type="EMBL" id="MKGL01000158">
    <property type="protein sequence ID" value="RNF04610.1"/>
    <property type="molecule type" value="Genomic_DNA"/>
</dbReference>
<comment type="caution">
    <text evidence="2">The sequence shown here is derived from an EMBL/GenBank/DDBJ whole genome shotgun (WGS) entry which is preliminary data.</text>
</comment>
<keyword evidence="1" id="KW-0812">Transmembrane</keyword>
<feature type="transmembrane region" description="Helical" evidence="1">
    <location>
        <begin position="54"/>
        <end position="76"/>
    </location>
</feature>
<evidence type="ECO:0000256" key="1">
    <source>
        <dbReference type="SAM" id="Phobius"/>
    </source>
</evidence>
<accession>A0A3R7KZM5</accession>
<keyword evidence="3" id="KW-1185">Reference proteome</keyword>
<gene>
    <name evidence="2" type="ORF">TraAM80_05012</name>
</gene>
<dbReference type="OrthoDB" id="270764at2759"/>
<dbReference type="OMA" id="ISMGMND"/>
<dbReference type="RefSeq" id="XP_029238200.1">
    <property type="nucleotide sequence ID" value="XM_029381909.1"/>
</dbReference>
<feature type="transmembrane region" description="Helical" evidence="1">
    <location>
        <begin position="21"/>
        <end position="42"/>
    </location>
</feature>
<evidence type="ECO:0000313" key="2">
    <source>
        <dbReference type="EMBL" id="RNF04610.1"/>
    </source>
</evidence>
<protein>
    <submittedName>
        <fullName evidence="2">Uncharacterized protein</fullName>
    </submittedName>
</protein>
<name>A0A3R7KZM5_TRYRA</name>
<dbReference type="Proteomes" id="UP000283634">
    <property type="component" value="Unassembled WGS sequence"/>
</dbReference>
<evidence type="ECO:0000313" key="3">
    <source>
        <dbReference type="Proteomes" id="UP000283634"/>
    </source>
</evidence>